<feature type="binding site" evidence="9">
    <location>
        <position position="288"/>
    </location>
    <ligand>
        <name>K(+)</name>
        <dbReference type="ChEBI" id="CHEBI:29103"/>
    </ligand>
</feature>
<evidence type="ECO:0000256" key="8">
    <source>
        <dbReference type="ARBA" id="ARBA00023277"/>
    </source>
</evidence>
<comment type="activity regulation">
    <text evidence="9">Activated by a monovalent cation that binds near, but not in, the active site. The most likely occupant of the site in vivo is potassium. Ion binding induces a conformational change that may alter substrate affinity.</text>
</comment>
<feature type="binding site" evidence="9">
    <location>
        <position position="138"/>
    </location>
    <ligand>
        <name>substrate</name>
    </ligand>
</feature>
<feature type="binding site" evidence="9">
    <location>
        <position position="182"/>
    </location>
    <ligand>
        <name>ATP</name>
        <dbReference type="ChEBI" id="CHEBI:30616"/>
    </ligand>
</feature>
<dbReference type="PANTHER" id="PTHR10584">
    <property type="entry name" value="SUGAR KINASE"/>
    <property type="match status" value="1"/>
</dbReference>
<evidence type="ECO:0000256" key="3">
    <source>
        <dbReference type="ARBA" id="ARBA00022741"/>
    </source>
</evidence>
<sequence length="313" mass="32673">MRMIIVFGSINMDVLMRMKDFPQAGETILSPSYEMMAGGKGANQALACARGGVKTALVGKVGDDAMGTKILNGLRRNEVMTSGVGISDYLPTGMAFVNTNAAGENQIIVASGANSDATAAQVPDEVLRPGSFVLLQMEVPMQENYTVMERAKKLGSKVVLNLAPAFRLPQKALELVDVLIVNELEARMIADVIGIGANQDLMLIAKALSSVGGLDCIVTLGSKGAVAISPNGTGWRVPAMELKEVVDTTGAGDCFCGTLTAALHDKVALGSAMRRASVAASLSCMKKGAQESYPYSADIEEVLAAGFPQAQAI</sequence>
<evidence type="ECO:0000256" key="2">
    <source>
        <dbReference type="ARBA" id="ARBA00022723"/>
    </source>
</evidence>
<feature type="binding site" evidence="9">
    <location>
        <begin position="39"/>
        <end position="43"/>
    </location>
    <ligand>
        <name>substrate</name>
    </ligand>
</feature>
<evidence type="ECO:0000256" key="1">
    <source>
        <dbReference type="ARBA" id="ARBA00022679"/>
    </source>
</evidence>
<organism evidence="11 12">
    <name type="scientific">Micavibrio aeruginosavorus</name>
    <dbReference type="NCBI Taxonomy" id="349221"/>
    <lineage>
        <taxon>Bacteria</taxon>
        <taxon>Pseudomonadati</taxon>
        <taxon>Bdellovibrionota</taxon>
        <taxon>Bdellovibrionia</taxon>
        <taxon>Bdellovibrionales</taxon>
        <taxon>Pseudobdellovibrionaceae</taxon>
        <taxon>Micavibrio</taxon>
    </lineage>
</organism>
<dbReference type="EC" id="2.7.1.15" evidence="9"/>
<dbReference type="EMBL" id="QFQB01000152">
    <property type="protein sequence ID" value="PZQ43478.1"/>
    <property type="molecule type" value="Genomic_DNA"/>
</dbReference>
<keyword evidence="1 9" id="KW-0808">Transferase</keyword>
<dbReference type="GO" id="GO:0004747">
    <property type="term" value="F:ribokinase activity"/>
    <property type="evidence" value="ECO:0007669"/>
    <property type="project" value="UniProtKB-UniRule"/>
</dbReference>
<name>A0A2W5MSQ3_9BACT</name>
<comment type="cofactor">
    <cofactor evidence="9">
        <name>Mg(2+)</name>
        <dbReference type="ChEBI" id="CHEBI:18420"/>
    </cofactor>
    <text evidence="9">Requires a divalent cation, most likely magnesium in vivo, as an electrophilic catalyst to aid phosphoryl group transfer. It is the chelate of the metal and the nucleotide that is the actual substrate.</text>
</comment>
<dbReference type="SUPFAM" id="SSF53613">
    <property type="entry name" value="Ribokinase-like"/>
    <property type="match status" value="1"/>
</dbReference>
<dbReference type="Pfam" id="PF00294">
    <property type="entry name" value="PfkB"/>
    <property type="match status" value="1"/>
</dbReference>
<keyword evidence="6 9" id="KW-0460">Magnesium</keyword>
<feature type="binding site" evidence="9">
    <location>
        <position position="286"/>
    </location>
    <ligand>
        <name>K(+)</name>
        <dbReference type="ChEBI" id="CHEBI:29103"/>
    </ligand>
</feature>
<feature type="binding site" evidence="9">
    <location>
        <position position="249"/>
    </location>
    <ligand>
        <name>K(+)</name>
        <dbReference type="ChEBI" id="CHEBI:29103"/>
    </ligand>
</feature>
<feature type="active site" description="Proton acceptor" evidence="9">
    <location>
        <position position="253"/>
    </location>
</feature>
<evidence type="ECO:0000256" key="9">
    <source>
        <dbReference type="HAMAP-Rule" id="MF_01987"/>
    </source>
</evidence>
<comment type="caution">
    <text evidence="11">The sequence shown here is derived from an EMBL/GenBank/DDBJ whole genome shotgun (WGS) entry which is preliminary data.</text>
</comment>
<comment type="function">
    <text evidence="9">Catalyzes the phosphorylation of ribose at O-5 in a reaction requiring ATP and magnesium. The resulting D-ribose-5-phosphate can then be used either for sythesis of nucleotides, histidine, and tryptophan, or as a component of the pentose phosphate pathway.</text>
</comment>
<evidence type="ECO:0000256" key="6">
    <source>
        <dbReference type="ARBA" id="ARBA00022842"/>
    </source>
</evidence>
<feature type="binding site" evidence="9">
    <location>
        <position position="247"/>
    </location>
    <ligand>
        <name>K(+)</name>
        <dbReference type="ChEBI" id="CHEBI:29103"/>
    </ligand>
</feature>
<feature type="binding site" evidence="9">
    <location>
        <position position="253"/>
    </location>
    <ligand>
        <name>substrate</name>
    </ligand>
</feature>
<dbReference type="GO" id="GO:0005829">
    <property type="term" value="C:cytosol"/>
    <property type="evidence" value="ECO:0007669"/>
    <property type="project" value="TreeGrafter"/>
</dbReference>
<dbReference type="Proteomes" id="UP000249417">
    <property type="component" value="Unassembled WGS sequence"/>
</dbReference>
<protein>
    <recommendedName>
        <fullName evidence="9">Ribokinase</fullName>
        <shortName evidence="9">RK</shortName>
        <ecNumber evidence="9">2.7.1.15</ecNumber>
    </recommendedName>
</protein>
<dbReference type="PRINTS" id="PR00990">
    <property type="entry name" value="RIBOKINASE"/>
</dbReference>
<keyword evidence="8 9" id="KW-0119">Carbohydrate metabolism</keyword>
<reference evidence="11 12" key="1">
    <citation type="submission" date="2017-08" db="EMBL/GenBank/DDBJ databases">
        <title>Infants hospitalized years apart are colonized by the same room-sourced microbial strains.</title>
        <authorList>
            <person name="Brooks B."/>
            <person name="Olm M.R."/>
            <person name="Firek B.A."/>
            <person name="Baker R."/>
            <person name="Thomas B.C."/>
            <person name="Morowitz M.J."/>
            <person name="Banfield J.F."/>
        </authorList>
    </citation>
    <scope>NUCLEOTIDE SEQUENCE [LARGE SCALE GENOMIC DNA]</scope>
    <source>
        <strain evidence="11">S2_005_002_R2_29</strain>
    </source>
</reference>
<dbReference type="CDD" id="cd01174">
    <property type="entry name" value="ribokinase"/>
    <property type="match status" value="1"/>
</dbReference>
<dbReference type="InterPro" id="IPR011877">
    <property type="entry name" value="Ribokinase"/>
</dbReference>
<dbReference type="HAMAP" id="MF_01987">
    <property type="entry name" value="Ribokinase"/>
    <property type="match status" value="1"/>
</dbReference>
<feature type="binding site" evidence="9">
    <location>
        <begin position="11"/>
        <end position="13"/>
    </location>
    <ligand>
        <name>substrate</name>
    </ligand>
</feature>
<keyword evidence="9" id="KW-0963">Cytoplasm</keyword>
<comment type="pathway">
    <text evidence="9">Carbohydrate metabolism; D-ribose degradation; D-ribose 5-phosphate from beta-D-ribopyranose: step 2/2.</text>
</comment>
<keyword evidence="4 9" id="KW-0418">Kinase</keyword>
<feature type="binding site" evidence="9">
    <location>
        <position position="292"/>
    </location>
    <ligand>
        <name>K(+)</name>
        <dbReference type="ChEBI" id="CHEBI:29103"/>
    </ligand>
</feature>
<dbReference type="InterPro" id="IPR011611">
    <property type="entry name" value="PfkB_dom"/>
</dbReference>
<dbReference type="Gene3D" id="3.40.1190.20">
    <property type="match status" value="1"/>
</dbReference>
<evidence type="ECO:0000256" key="5">
    <source>
        <dbReference type="ARBA" id="ARBA00022840"/>
    </source>
</evidence>
<evidence type="ECO:0000313" key="12">
    <source>
        <dbReference type="Proteomes" id="UP000249417"/>
    </source>
</evidence>
<proteinExistence type="inferred from homology"/>
<gene>
    <name evidence="9" type="primary">rbsK</name>
    <name evidence="11" type="ORF">DI551_12095</name>
</gene>
<evidence type="ECO:0000313" key="11">
    <source>
        <dbReference type="EMBL" id="PZQ43478.1"/>
    </source>
</evidence>
<dbReference type="PANTHER" id="PTHR10584:SF166">
    <property type="entry name" value="RIBOKINASE"/>
    <property type="match status" value="1"/>
</dbReference>
<evidence type="ECO:0000256" key="7">
    <source>
        <dbReference type="ARBA" id="ARBA00022958"/>
    </source>
</evidence>
<dbReference type="GO" id="GO:0005524">
    <property type="term" value="F:ATP binding"/>
    <property type="evidence" value="ECO:0007669"/>
    <property type="project" value="UniProtKB-UniRule"/>
</dbReference>
<dbReference type="GO" id="GO:0046872">
    <property type="term" value="F:metal ion binding"/>
    <property type="evidence" value="ECO:0007669"/>
    <property type="project" value="UniProtKB-KW"/>
</dbReference>
<evidence type="ECO:0000256" key="4">
    <source>
        <dbReference type="ARBA" id="ARBA00022777"/>
    </source>
</evidence>
<dbReference type="AlphaFoldDB" id="A0A2W5MSQ3"/>
<keyword evidence="2 9" id="KW-0479">Metal-binding</keyword>
<comment type="caution">
    <text evidence="9">Lacks conserved residue(s) required for the propagation of feature annotation.</text>
</comment>
<feature type="domain" description="Carbohydrate kinase PfkB" evidence="10">
    <location>
        <begin position="1"/>
        <end position="294"/>
    </location>
</feature>
<dbReference type="InterPro" id="IPR029056">
    <property type="entry name" value="Ribokinase-like"/>
</dbReference>
<keyword evidence="3 9" id="KW-0547">Nucleotide-binding</keyword>
<dbReference type="UniPathway" id="UPA00916">
    <property type="reaction ID" value="UER00889"/>
</dbReference>
<feature type="binding site" evidence="9">
    <location>
        <position position="283"/>
    </location>
    <ligand>
        <name>K(+)</name>
        <dbReference type="ChEBI" id="CHEBI:29103"/>
    </ligand>
</feature>
<feature type="binding site" evidence="9">
    <location>
        <begin position="252"/>
        <end position="253"/>
    </location>
    <ligand>
        <name>ATP</name>
        <dbReference type="ChEBI" id="CHEBI:30616"/>
    </ligand>
</feature>
<keyword evidence="7 9" id="KW-0630">Potassium</keyword>
<comment type="subcellular location">
    <subcellularLocation>
        <location evidence="9">Cytoplasm</location>
    </subcellularLocation>
</comment>
<feature type="binding site" evidence="9">
    <location>
        <begin position="219"/>
        <end position="224"/>
    </location>
    <ligand>
        <name>ATP</name>
        <dbReference type="ChEBI" id="CHEBI:30616"/>
    </ligand>
</feature>
<comment type="catalytic activity">
    <reaction evidence="9">
        <text>D-ribose + ATP = D-ribose 5-phosphate + ADP + H(+)</text>
        <dbReference type="Rhea" id="RHEA:13697"/>
        <dbReference type="ChEBI" id="CHEBI:15378"/>
        <dbReference type="ChEBI" id="CHEBI:30616"/>
        <dbReference type="ChEBI" id="CHEBI:47013"/>
        <dbReference type="ChEBI" id="CHEBI:78346"/>
        <dbReference type="ChEBI" id="CHEBI:456216"/>
        <dbReference type="EC" id="2.7.1.15"/>
    </reaction>
</comment>
<accession>A0A2W5MSQ3</accession>
<keyword evidence="5 9" id="KW-0067">ATP-binding</keyword>
<evidence type="ECO:0000259" key="10">
    <source>
        <dbReference type="Pfam" id="PF00294"/>
    </source>
</evidence>
<comment type="subunit">
    <text evidence="9">Homodimer.</text>
</comment>
<comment type="similarity">
    <text evidence="9">Belongs to the carbohydrate kinase PfkB family. Ribokinase subfamily.</text>
</comment>
<dbReference type="GO" id="GO:0019303">
    <property type="term" value="P:D-ribose catabolic process"/>
    <property type="evidence" value="ECO:0007669"/>
    <property type="project" value="UniProtKB-UniRule"/>
</dbReference>
<dbReference type="InterPro" id="IPR002139">
    <property type="entry name" value="Ribo/fructo_kinase"/>
</dbReference>